<sequence length="132" mass="13641">MTWARVAVFAGVALAVLAAVIVLPAAYANRNPDYSCSVDVLANANVDALGVDPDSLYVRGTWSWWPVGLTCELRGLDGDLIVIGPDPDYSALLIVGMLGAAGATSGALVGRRLASRIEGNRPPAGDAEMGET</sequence>
<proteinExistence type="predicted"/>
<dbReference type="EMBL" id="BSVA01000001">
    <property type="protein sequence ID" value="GMA89805.1"/>
    <property type="molecule type" value="Genomic_DNA"/>
</dbReference>
<evidence type="ECO:0000313" key="2">
    <source>
        <dbReference type="EMBL" id="GMA89805.1"/>
    </source>
</evidence>
<evidence type="ECO:0000313" key="3">
    <source>
        <dbReference type="Proteomes" id="UP001157069"/>
    </source>
</evidence>
<name>A0ABQ6JND6_9MICO</name>
<keyword evidence="3" id="KW-1185">Reference proteome</keyword>
<organism evidence="2 3">
    <name type="scientific">Homoserinibacter gongjuensis</name>
    <dbReference type="NCBI Taxonomy" id="1162968"/>
    <lineage>
        <taxon>Bacteria</taxon>
        <taxon>Bacillati</taxon>
        <taxon>Actinomycetota</taxon>
        <taxon>Actinomycetes</taxon>
        <taxon>Micrococcales</taxon>
        <taxon>Microbacteriaceae</taxon>
        <taxon>Homoserinibacter</taxon>
    </lineage>
</organism>
<evidence type="ECO:0008006" key="4">
    <source>
        <dbReference type="Google" id="ProtNLM"/>
    </source>
</evidence>
<keyword evidence="1" id="KW-0812">Transmembrane</keyword>
<comment type="caution">
    <text evidence="2">The sequence shown here is derived from an EMBL/GenBank/DDBJ whole genome shotgun (WGS) entry which is preliminary data.</text>
</comment>
<feature type="transmembrane region" description="Helical" evidence="1">
    <location>
        <begin position="89"/>
        <end position="109"/>
    </location>
</feature>
<reference evidence="3" key="1">
    <citation type="journal article" date="2019" name="Int. J. Syst. Evol. Microbiol.">
        <title>The Global Catalogue of Microorganisms (GCM) 10K type strain sequencing project: providing services to taxonomists for standard genome sequencing and annotation.</title>
        <authorList>
            <consortium name="The Broad Institute Genomics Platform"/>
            <consortium name="The Broad Institute Genome Sequencing Center for Infectious Disease"/>
            <person name="Wu L."/>
            <person name="Ma J."/>
        </authorList>
    </citation>
    <scope>NUCLEOTIDE SEQUENCE [LARGE SCALE GENOMIC DNA]</scope>
    <source>
        <strain evidence="3">NBRC 108755</strain>
    </source>
</reference>
<accession>A0ABQ6JND6</accession>
<protein>
    <recommendedName>
        <fullName evidence="4">DUF3515 domain-containing protein</fullName>
    </recommendedName>
</protein>
<keyword evidence="1" id="KW-1133">Transmembrane helix</keyword>
<dbReference type="Proteomes" id="UP001157069">
    <property type="component" value="Unassembled WGS sequence"/>
</dbReference>
<gene>
    <name evidence="2" type="ORF">GCM10025869_03340</name>
</gene>
<evidence type="ECO:0000256" key="1">
    <source>
        <dbReference type="SAM" id="Phobius"/>
    </source>
</evidence>
<keyword evidence="1" id="KW-0472">Membrane</keyword>